<evidence type="ECO:0000313" key="3">
    <source>
        <dbReference type="Proteomes" id="UP000770785"/>
    </source>
</evidence>
<dbReference type="Pfam" id="PF00004">
    <property type="entry name" value="AAA"/>
    <property type="match status" value="1"/>
</dbReference>
<dbReference type="InterPro" id="IPR003959">
    <property type="entry name" value="ATPase_AAA_core"/>
</dbReference>
<dbReference type="Proteomes" id="UP000770785">
    <property type="component" value="Unassembled WGS sequence"/>
</dbReference>
<accession>A0ABX0XE94</accession>
<dbReference type="SUPFAM" id="SSF52540">
    <property type="entry name" value="P-loop containing nucleoside triphosphate hydrolases"/>
    <property type="match status" value="1"/>
</dbReference>
<dbReference type="RefSeq" id="WP_168038914.1">
    <property type="nucleotide sequence ID" value="NZ_JAATJH010000005.1"/>
</dbReference>
<dbReference type="InterPro" id="IPR027417">
    <property type="entry name" value="P-loop_NTPase"/>
</dbReference>
<keyword evidence="3" id="KW-1185">Reference proteome</keyword>
<comment type="caution">
    <text evidence="2">The sequence shown here is derived from an EMBL/GenBank/DDBJ whole genome shotgun (WGS) entry which is preliminary data.</text>
</comment>
<feature type="domain" description="ATPase AAA-type core" evidence="1">
    <location>
        <begin position="226"/>
        <end position="362"/>
    </location>
</feature>
<protein>
    <submittedName>
        <fullName evidence="2">Cdc6-like AAA superfamily ATPase</fullName>
    </submittedName>
</protein>
<sequence>MKDWHDFKQQNGGIEGARAAFEVACENLFRNIYSEKNVQQVEVKRGDGGIDIFVGKIGVEPITVIQCKFFLYEFGDAQKNQIRSSFKKVIESEKFEIKKWILCSPFILDLDSNIWWSNWVKKQSDLYPALSNKIQYRNGNELIALFERYNLYSSIFKEHDSLAIHKTLDILSSITHSSDSPDGISELIDLQAVLFYRYIPEYEKYYLNRELDDLFKTSLKHANCWIYGSSGVGKTALIHRNLLITSSKFYYFDFGAVTITSADVFLTELSWLISDIAGVSLDKSNNKIRAICKMISQVNVDVSVIVIDEISINHELFHSIAETILQITAYQKNMQVDSKKLRFVISTIDSPQKYIGPLRSKASSLFRFIKLNEWKEDLGKLALILLLNLKLSFTKLEIETITKSSEGNPRLLKNIFMNCYLKNAQYAKFNVGLCIEKAKSEFV</sequence>
<reference evidence="2 3" key="1">
    <citation type="submission" date="2020-03" db="EMBL/GenBank/DDBJ databases">
        <title>Genomic Encyclopedia of Type Strains, Phase IV (KMG-IV): sequencing the most valuable type-strain genomes for metagenomic binning, comparative biology and taxonomic classification.</title>
        <authorList>
            <person name="Goeker M."/>
        </authorList>
    </citation>
    <scope>NUCLEOTIDE SEQUENCE [LARGE SCALE GENOMIC DNA]</scope>
    <source>
        <strain evidence="2 3">DSM 105096</strain>
    </source>
</reference>
<dbReference type="EMBL" id="JAATJH010000005">
    <property type="protein sequence ID" value="NJC27638.1"/>
    <property type="molecule type" value="Genomic_DNA"/>
</dbReference>
<evidence type="ECO:0000259" key="1">
    <source>
        <dbReference type="Pfam" id="PF00004"/>
    </source>
</evidence>
<evidence type="ECO:0000313" key="2">
    <source>
        <dbReference type="EMBL" id="NJC27638.1"/>
    </source>
</evidence>
<gene>
    <name evidence="2" type="ORF">GGR27_003155</name>
</gene>
<name>A0ABX0XE94_9BACT</name>
<proteinExistence type="predicted"/>
<dbReference type="Gene3D" id="3.40.50.300">
    <property type="entry name" value="P-loop containing nucleotide triphosphate hydrolases"/>
    <property type="match status" value="1"/>
</dbReference>
<dbReference type="CDD" id="cd00009">
    <property type="entry name" value="AAA"/>
    <property type="match status" value="1"/>
</dbReference>
<organism evidence="2 3">
    <name type="scientific">Neolewinella antarctica</name>
    <dbReference type="NCBI Taxonomy" id="442734"/>
    <lineage>
        <taxon>Bacteria</taxon>
        <taxon>Pseudomonadati</taxon>
        <taxon>Bacteroidota</taxon>
        <taxon>Saprospiria</taxon>
        <taxon>Saprospirales</taxon>
        <taxon>Lewinellaceae</taxon>
        <taxon>Neolewinella</taxon>
    </lineage>
</organism>